<feature type="transmembrane region" description="Helical" evidence="13">
    <location>
        <begin position="726"/>
        <end position="745"/>
    </location>
</feature>
<feature type="region of interest" description="Disordered" evidence="12">
    <location>
        <begin position="861"/>
        <end position="884"/>
    </location>
</feature>
<dbReference type="PROSITE" id="PS00237">
    <property type="entry name" value="G_PROTEIN_RECEP_F1_1"/>
    <property type="match status" value="1"/>
</dbReference>
<keyword evidence="10 11" id="KW-0807">Transducer</keyword>
<dbReference type="CDD" id="cd15329">
    <property type="entry name" value="7tmA_5-HT7"/>
    <property type="match status" value="1"/>
</dbReference>
<evidence type="ECO:0000256" key="4">
    <source>
        <dbReference type="ARBA" id="ARBA00022692"/>
    </source>
</evidence>
<proteinExistence type="inferred from homology"/>
<comment type="caution">
    <text evidence="15">The sequence shown here is derived from an EMBL/GenBank/DDBJ whole genome shotgun (WGS) entry which is preliminary data.</text>
</comment>
<name>A0A9D4P8V6_DERFA</name>
<dbReference type="GO" id="GO:0043410">
    <property type="term" value="P:positive regulation of MAPK cascade"/>
    <property type="evidence" value="ECO:0007669"/>
    <property type="project" value="TreeGrafter"/>
</dbReference>
<dbReference type="PANTHER" id="PTHR24248">
    <property type="entry name" value="ADRENERGIC RECEPTOR-RELATED G-PROTEIN COUPLED RECEPTOR"/>
    <property type="match status" value="1"/>
</dbReference>
<evidence type="ECO:0000256" key="11">
    <source>
        <dbReference type="RuleBase" id="RU000688"/>
    </source>
</evidence>
<feature type="compositionally biased region" description="Low complexity" evidence="12">
    <location>
        <begin position="456"/>
        <end position="474"/>
    </location>
</feature>
<feature type="region of interest" description="Disordered" evidence="12">
    <location>
        <begin position="454"/>
        <end position="495"/>
    </location>
</feature>
<evidence type="ECO:0000259" key="14">
    <source>
        <dbReference type="PROSITE" id="PS50262"/>
    </source>
</evidence>
<feature type="transmembrane region" description="Helical" evidence="13">
    <location>
        <begin position="685"/>
        <end position="706"/>
    </location>
</feature>
<accession>A0A9D4P8V6</accession>
<evidence type="ECO:0000256" key="10">
    <source>
        <dbReference type="ARBA" id="ARBA00023224"/>
    </source>
</evidence>
<evidence type="ECO:0000256" key="6">
    <source>
        <dbReference type="ARBA" id="ARBA00023040"/>
    </source>
</evidence>
<feature type="transmembrane region" description="Helical" evidence="13">
    <location>
        <begin position="346"/>
        <end position="367"/>
    </location>
</feature>
<keyword evidence="6 11" id="KW-0297">G-protein coupled receptor</keyword>
<evidence type="ECO:0000313" key="15">
    <source>
        <dbReference type="EMBL" id="KAH7646232.1"/>
    </source>
</evidence>
<dbReference type="EMBL" id="SDOV01000001">
    <property type="protein sequence ID" value="KAH7646232.1"/>
    <property type="molecule type" value="Genomic_DNA"/>
</dbReference>
<feature type="domain" description="G-protein coupled receptors family 1 profile" evidence="14">
    <location>
        <begin position="204"/>
        <end position="742"/>
    </location>
</feature>
<reference evidence="15" key="2">
    <citation type="journal article" date="2021" name="World Allergy Organ. J.">
        <title>Chromosome-level assembly of Dermatophagoides farinae genome and transcriptome reveals two novel allergens Der f 37 and Der f 39.</title>
        <authorList>
            <person name="Chen J."/>
            <person name="Cai Z."/>
            <person name="Fan D."/>
            <person name="Hu J."/>
            <person name="Hou Y."/>
            <person name="He Y."/>
            <person name="Zhang Z."/>
            <person name="Zhao Z."/>
            <person name="Gao P."/>
            <person name="Hu W."/>
            <person name="Sun J."/>
            <person name="Li J."/>
            <person name="Ji K."/>
        </authorList>
    </citation>
    <scope>NUCLEOTIDE SEQUENCE</scope>
    <source>
        <strain evidence="15">JKM2019</strain>
    </source>
</reference>
<keyword evidence="8" id="KW-1015">Disulfide bond</keyword>
<feature type="transmembrane region" description="Helical" evidence="13">
    <location>
        <begin position="190"/>
        <end position="215"/>
    </location>
</feature>
<feature type="transmembrane region" description="Helical" evidence="13">
    <location>
        <begin position="263"/>
        <end position="283"/>
    </location>
</feature>
<evidence type="ECO:0000256" key="5">
    <source>
        <dbReference type="ARBA" id="ARBA00022989"/>
    </source>
</evidence>
<keyword evidence="5 13" id="KW-1133">Transmembrane helix</keyword>
<dbReference type="SUPFAM" id="SSF81321">
    <property type="entry name" value="Family A G protein-coupled receptor-like"/>
    <property type="match status" value="1"/>
</dbReference>
<dbReference type="GO" id="GO:0071880">
    <property type="term" value="P:adenylate cyclase-activating adrenergic receptor signaling pathway"/>
    <property type="evidence" value="ECO:0007669"/>
    <property type="project" value="TreeGrafter"/>
</dbReference>
<reference evidence="15" key="1">
    <citation type="submission" date="2020-06" db="EMBL/GenBank/DDBJ databases">
        <authorList>
            <person name="Ji K."/>
            <person name="Li J."/>
        </authorList>
    </citation>
    <scope>NUCLEOTIDE SEQUENCE</scope>
    <source>
        <strain evidence="15">JKM2019</strain>
        <tissue evidence="15">Whole body</tissue>
    </source>
</reference>
<dbReference type="Proteomes" id="UP000828236">
    <property type="component" value="Unassembled WGS sequence"/>
</dbReference>
<dbReference type="GO" id="GO:0005886">
    <property type="term" value="C:plasma membrane"/>
    <property type="evidence" value="ECO:0007669"/>
    <property type="project" value="UniProtKB-SubCell"/>
</dbReference>
<evidence type="ECO:0000256" key="3">
    <source>
        <dbReference type="ARBA" id="ARBA00022475"/>
    </source>
</evidence>
<keyword evidence="7 13" id="KW-0472">Membrane</keyword>
<dbReference type="PRINTS" id="PR00237">
    <property type="entry name" value="GPCRRHODOPSN"/>
</dbReference>
<protein>
    <submittedName>
        <fullName evidence="15">7 transmembrane receptor -like protein 8</fullName>
    </submittedName>
</protein>
<organism evidence="15">
    <name type="scientific">Dermatophagoides farinae</name>
    <name type="common">American house dust mite</name>
    <dbReference type="NCBI Taxonomy" id="6954"/>
    <lineage>
        <taxon>Eukaryota</taxon>
        <taxon>Metazoa</taxon>
        <taxon>Ecdysozoa</taxon>
        <taxon>Arthropoda</taxon>
        <taxon>Chelicerata</taxon>
        <taxon>Arachnida</taxon>
        <taxon>Acari</taxon>
        <taxon>Acariformes</taxon>
        <taxon>Sarcoptiformes</taxon>
        <taxon>Astigmata</taxon>
        <taxon>Psoroptidia</taxon>
        <taxon>Analgoidea</taxon>
        <taxon>Pyroglyphidae</taxon>
        <taxon>Dermatophagoidinae</taxon>
        <taxon>Dermatophagoides</taxon>
    </lineage>
</organism>
<evidence type="ECO:0000256" key="7">
    <source>
        <dbReference type="ARBA" id="ARBA00023136"/>
    </source>
</evidence>
<sequence length="970" mass="108593">MEDYSISSFSSSPSSSLNIDLNDDYKYQPIKFKSNNDNIRFDSTMAASNAINNNDLDNDLAQKYSNVDQLNLLFDKHLELCQNLFSSSPSTTTSTSTFIPSSEPYFSMPNLTTVINNITANLLIESQLFLPTSMKTSPSFAQIIDVSTISGNNYNNNNTINPLIPSDNDLSDNGHNNDDSYLNPNLKITLIVLLSLMIVCTVIGNILVCLSVILVRKLRHPSNYLLVSLAISDLCVAILVMPLALQYELSQSWRLSNGICDLWVSFDVTACTSSILNLCTISIDRYLAIKKPLTYGVRRTTKRILSFIVAVWIASCLISIPPVLILGNEHGTPEQPICEVSQNLGYQLYATLGAFYIPLFVMIVMYYKIYVAAKRVVDAELRDQRPSCSSSMTMRTSNTSSKLNRFYSMRKLTKKSQRQQIKYFDSMGKPFTSSSPSTSSKTAVQLLDKNQNYLQQSSSPNDNDNSTTQNNNKSNHIKSKCGKKSNYNRESSKQRRKRQKFYHKCCCCCCSRNDNYFECDDELSKQNMLQNSNEIPAATTTTTTVITPTAAMMVNSDGTTTTSSTVMLTTKAPITTANTASKLYGDNITCYSNHKHLNGHQKSLTTTATQQKSSKQTNVLLLSSSSASSSSTNFQSGFRRNRRRSIINSGHNINNDGSGGSMLISGSTTLAMKQRASNALRERKASVTLGIIMTAFTVCWLPFFILAVLRPFSASVMQIPRYVTSIALWLGYVNSMLNPIIYVTFHQDFRRAFKYLLCFQCRSMGTRLREEAYLSQYGKCNLNNQQQNRQHRINVEKFDDQQRSCKIMVHNDNVESLSSNIIAINEHNDDDDDNNNNNNKMNIKNEKCDNFKSSLPIKMTTQNESLPSSSKSAQQQQQQQEQLQQSFNIDSLSTLPPSPPQSSSSSSIVLQTDFPVITCLNLQKPLTTMETMVTTTTTTTNARMIAITNIDMNEDDDDDDDENSSQNEQV</sequence>
<feature type="compositionally biased region" description="Low complexity" evidence="12">
    <location>
        <begin position="868"/>
        <end position="884"/>
    </location>
</feature>
<feature type="transmembrane region" description="Helical" evidence="13">
    <location>
        <begin position="224"/>
        <end position="243"/>
    </location>
</feature>
<evidence type="ECO:0000256" key="9">
    <source>
        <dbReference type="ARBA" id="ARBA00023170"/>
    </source>
</evidence>
<comment type="similarity">
    <text evidence="2 11">Belongs to the G-protein coupled receptor 1 family.</text>
</comment>
<keyword evidence="3" id="KW-1003">Cell membrane</keyword>
<feature type="transmembrane region" description="Helical" evidence="13">
    <location>
        <begin position="304"/>
        <end position="326"/>
    </location>
</feature>
<dbReference type="PANTHER" id="PTHR24248:SF199">
    <property type="entry name" value="IP13425P-RELATED"/>
    <property type="match status" value="1"/>
</dbReference>
<evidence type="ECO:0000256" key="2">
    <source>
        <dbReference type="ARBA" id="ARBA00010663"/>
    </source>
</evidence>
<dbReference type="InterPro" id="IPR017452">
    <property type="entry name" value="GPCR_Rhodpsn_7TM"/>
</dbReference>
<evidence type="ECO:0000256" key="8">
    <source>
        <dbReference type="ARBA" id="ARBA00023157"/>
    </source>
</evidence>
<dbReference type="GO" id="GO:0004993">
    <property type="term" value="F:G protein-coupled serotonin receptor activity"/>
    <property type="evidence" value="ECO:0007669"/>
    <property type="project" value="UniProtKB-ARBA"/>
</dbReference>
<evidence type="ECO:0000256" key="12">
    <source>
        <dbReference type="SAM" id="MobiDB-lite"/>
    </source>
</evidence>
<keyword evidence="9 11" id="KW-0675">Receptor</keyword>
<evidence type="ECO:0000256" key="13">
    <source>
        <dbReference type="SAM" id="Phobius"/>
    </source>
</evidence>
<gene>
    <name evidence="15" type="ORF">HUG17_1770</name>
</gene>
<feature type="region of interest" description="Disordered" evidence="12">
    <location>
        <begin position="825"/>
        <end position="848"/>
    </location>
</feature>
<dbReference type="AlphaFoldDB" id="A0A9D4P8V6"/>
<evidence type="ECO:0000256" key="1">
    <source>
        <dbReference type="ARBA" id="ARBA00004651"/>
    </source>
</evidence>
<dbReference type="PROSITE" id="PS50262">
    <property type="entry name" value="G_PROTEIN_RECEP_F1_2"/>
    <property type="match status" value="1"/>
</dbReference>
<dbReference type="Gene3D" id="1.20.1070.10">
    <property type="entry name" value="Rhodopsin 7-helix transmembrane proteins"/>
    <property type="match status" value="2"/>
</dbReference>
<keyword evidence="4 11" id="KW-0812">Transmembrane</keyword>
<dbReference type="Pfam" id="PF00001">
    <property type="entry name" value="7tm_1"/>
    <property type="match status" value="1"/>
</dbReference>
<comment type="subcellular location">
    <subcellularLocation>
        <location evidence="1">Cell membrane</location>
        <topology evidence="1">Multi-pass membrane protein</topology>
    </subcellularLocation>
</comment>
<dbReference type="InterPro" id="IPR000276">
    <property type="entry name" value="GPCR_Rhodpsn"/>
</dbReference>